<dbReference type="PANTHER" id="PTHR37984:SF5">
    <property type="entry name" value="PROTEIN NYNRIN-LIKE"/>
    <property type="match status" value="1"/>
</dbReference>
<dbReference type="GO" id="GO:0006310">
    <property type="term" value="P:DNA recombination"/>
    <property type="evidence" value="ECO:0007669"/>
    <property type="project" value="UniProtKB-KW"/>
</dbReference>
<keyword evidence="4" id="KW-0064">Aspartyl protease</keyword>
<evidence type="ECO:0000256" key="10">
    <source>
        <dbReference type="ARBA" id="ARBA00023125"/>
    </source>
</evidence>
<dbReference type="FunFam" id="1.10.340.70:FF:000001">
    <property type="entry name" value="Retrovirus-related Pol polyprotein from transposon gypsy-like Protein"/>
    <property type="match status" value="1"/>
</dbReference>
<dbReference type="InterPro" id="IPR036397">
    <property type="entry name" value="RNaseH_sf"/>
</dbReference>
<dbReference type="Pfam" id="PF24626">
    <property type="entry name" value="SH3_Tf2-1"/>
    <property type="match status" value="1"/>
</dbReference>
<keyword evidence="5" id="KW-0378">Hydrolase</keyword>
<evidence type="ECO:0000256" key="4">
    <source>
        <dbReference type="ARBA" id="ARBA00022750"/>
    </source>
</evidence>
<evidence type="ECO:0000256" key="3">
    <source>
        <dbReference type="ARBA" id="ARBA00022723"/>
    </source>
</evidence>
<keyword evidence="7" id="KW-0229">DNA integration</keyword>
<protein>
    <recommendedName>
        <fullName evidence="1">RNA-directed DNA polymerase</fullName>
        <ecNumber evidence="1">2.7.7.49</ecNumber>
    </recommendedName>
</protein>
<dbReference type="Pfam" id="PF00665">
    <property type="entry name" value="rve"/>
    <property type="match status" value="1"/>
</dbReference>
<keyword evidence="8" id="KW-0695">RNA-directed DNA polymerase</keyword>
<dbReference type="GO" id="GO:0003887">
    <property type="term" value="F:DNA-directed DNA polymerase activity"/>
    <property type="evidence" value="ECO:0007669"/>
    <property type="project" value="UniProtKB-KW"/>
</dbReference>
<keyword evidence="9" id="KW-0239">DNA-directed DNA polymerase</keyword>
<keyword evidence="11" id="KW-0233">DNA recombination</keyword>
<dbReference type="Gene3D" id="1.10.340.70">
    <property type="match status" value="1"/>
</dbReference>
<keyword evidence="10" id="KW-0238">DNA-binding</keyword>
<gene>
    <name evidence="13" type="ORF">MEUPH1_LOCUS20528</name>
</gene>
<keyword evidence="6" id="KW-0460">Magnesium</keyword>
<reference evidence="13 14" key="1">
    <citation type="submission" date="2023-01" db="EMBL/GenBank/DDBJ databases">
        <authorList>
            <person name="Whitehead M."/>
        </authorList>
    </citation>
    <scope>NUCLEOTIDE SEQUENCE [LARGE SCALE GENOMIC DNA]</scope>
</reference>
<feature type="domain" description="Integrase catalytic" evidence="12">
    <location>
        <begin position="117"/>
        <end position="275"/>
    </location>
</feature>
<evidence type="ECO:0000256" key="6">
    <source>
        <dbReference type="ARBA" id="ARBA00022842"/>
    </source>
</evidence>
<dbReference type="InterPro" id="IPR001584">
    <property type="entry name" value="Integrase_cat-core"/>
</dbReference>
<evidence type="ECO:0000256" key="9">
    <source>
        <dbReference type="ARBA" id="ARBA00022932"/>
    </source>
</evidence>
<comment type="caution">
    <text evidence="13">The sequence shown here is derived from an EMBL/GenBank/DDBJ whole genome shotgun (WGS) entry which is preliminary data.</text>
</comment>
<evidence type="ECO:0000313" key="13">
    <source>
        <dbReference type="EMBL" id="CAI6365868.1"/>
    </source>
</evidence>
<sequence length="413" mass="47447">MKALNNIPTSNKYKKLSRRYIITNQILYLKRHMPKQNIENAIVIPKNLIQNVITAHHNPPLAGHLGITKTIKAIQIKYSWSSLIKDVTTFIKSCHQCQINKKSQGKPAGCLQPIPLPTCKPLDRITMDFLGPLPSSNNKKYILVFTCQSSKYVIAKATRLADANTVATFLIQYITQYGVPRYLTSDRGLHFRNKILNDTCTNFGIKQIFSSSYAPQSQGFTERINGVICQAIRHYIKDNNQSRWSFYLPYIIFSYNNSPQISTNYSPYYLLHGFNANIGIDIQIIPENLSYDIKKSLEELKQVRASIPDYIKKAQDIQKLNHDKSHKLTTYEPNQLVLVKFPFQEPNKTAKLAPKYRGPYKIISKVSDVNYMIELVLNNKLTIDVVHIRRLKPYFQRDNSDSSEEKEPTDIGN</sequence>
<evidence type="ECO:0000313" key="14">
    <source>
        <dbReference type="Proteomes" id="UP001160148"/>
    </source>
</evidence>
<dbReference type="GO" id="GO:0015074">
    <property type="term" value="P:DNA integration"/>
    <property type="evidence" value="ECO:0007669"/>
    <property type="project" value="UniProtKB-KW"/>
</dbReference>
<keyword evidence="14" id="KW-1185">Reference proteome</keyword>
<keyword evidence="2" id="KW-0645">Protease</keyword>
<dbReference type="SUPFAM" id="SSF53098">
    <property type="entry name" value="Ribonuclease H-like"/>
    <property type="match status" value="1"/>
</dbReference>
<keyword evidence="9" id="KW-0548">Nucleotidyltransferase</keyword>
<dbReference type="EC" id="2.7.7.49" evidence="1"/>
<dbReference type="InterPro" id="IPR056924">
    <property type="entry name" value="SH3_Tf2-1"/>
</dbReference>
<organism evidence="13 14">
    <name type="scientific">Macrosiphum euphorbiae</name>
    <name type="common">potato aphid</name>
    <dbReference type="NCBI Taxonomy" id="13131"/>
    <lineage>
        <taxon>Eukaryota</taxon>
        <taxon>Metazoa</taxon>
        <taxon>Ecdysozoa</taxon>
        <taxon>Arthropoda</taxon>
        <taxon>Hexapoda</taxon>
        <taxon>Insecta</taxon>
        <taxon>Pterygota</taxon>
        <taxon>Neoptera</taxon>
        <taxon>Paraneoptera</taxon>
        <taxon>Hemiptera</taxon>
        <taxon>Sternorrhyncha</taxon>
        <taxon>Aphidomorpha</taxon>
        <taxon>Aphidoidea</taxon>
        <taxon>Aphididae</taxon>
        <taxon>Macrosiphini</taxon>
        <taxon>Macrosiphum</taxon>
    </lineage>
</organism>
<keyword evidence="3" id="KW-0479">Metal-binding</keyword>
<evidence type="ECO:0000256" key="5">
    <source>
        <dbReference type="ARBA" id="ARBA00022801"/>
    </source>
</evidence>
<dbReference type="AlphaFoldDB" id="A0AAV0XDB7"/>
<evidence type="ECO:0000256" key="2">
    <source>
        <dbReference type="ARBA" id="ARBA00022670"/>
    </source>
</evidence>
<name>A0AAV0XDB7_9HEMI</name>
<dbReference type="InterPro" id="IPR041588">
    <property type="entry name" value="Integrase_H2C2"/>
</dbReference>
<dbReference type="PANTHER" id="PTHR37984">
    <property type="entry name" value="PROTEIN CBG26694"/>
    <property type="match status" value="1"/>
</dbReference>
<dbReference type="PROSITE" id="PS50994">
    <property type="entry name" value="INTEGRASE"/>
    <property type="match status" value="1"/>
</dbReference>
<dbReference type="Pfam" id="PF17921">
    <property type="entry name" value="Integrase_H2C2"/>
    <property type="match status" value="1"/>
</dbReference>
<dbReference type="FunFam" id="3.30.420.10:FF:000032">
    <property type="entry name" value="Retrovirus-related Pol polyprotein from transposon 297-like Protein"/>
    <property type="match status" value="1"/>
</dbReference>
<dbReference type="GO" id="GO:0004190">
    <property type="term" value="F:aspartic-type endopeptidase activity"/>
    <property type="evidence" value="ECO:0007669"/>
    <property type="project" value="UniProtKB-KW"/>
</dbReference>
<dbReference type="InterPro" id="IPR050951">
    <property type="entry name" value="Retrovirus_Pol_polyprotein"/>
</dbReference>
<accession>A0AAV0XDB7</accession>
<dbReference type="Gene3D" id="3.30.420.10">
    <property type="entry name" value="Ribonuclease H-like superfamily/Ribonuclease H"/>
    <property type="match status" value="1"/>
</dbReference>
<keyword evidence="9" id="KW-0808">Transferase</keyword>
<evidence type="ECO:0000256" key="7">
    <source>
        <dbReference type="ARBA" id="ARBA00022908"/>
    </source>
</evidence>
<dbReference type="InterPro" id="IPR012337">
    <property type="entry name" value="RNaseH-like_sf"/>
</dbReference>
<dbReference type="Proteomes" id="UP001160148">
    <property type="component" value="Unassembled WGS sequence"/>
</dbReference>
<dbReference type="GO" id="GO:0046872">
    <property type="term" value="F:metal ion binding"/>
    <property type="evidence" value="ECO:0007669"/>
    <property type="project" value="UniProtKB-KW"/>
</dbReference>
<proteinExistence type="predicted"/>
<evidence type="ECO:0000259" key="12">
    <source>
        <dbReference type="PROSITE" id="PS50994"/>
    </source>
</evidence>
<evidence type="ECO:0000256" key="1">
    <source>
        <dbReference type="ARBA" id="ARBA00012493"/>
    </source>
</evidence>
<dbReference type="GO" id="GO:0003677">
    <property type="term" value="F:DNA binding"/>
    <property type="evidence" value="ECO:0007669"/>
    <property type="project" value="UniProtKB-KW"/>
</dbReference>
<dbReference type="GO" id="GO:0003964">
    <property type="term" value="F:RNA-directed DNA polymerase activity"/>
    <property type="evidence" value="ECO:0007669"/>
    <property type="project" value="UniProtKB-KW"/>
</dbReference>
<evidence type="ECO:0000256" key="11">
    <source>
        <dbReference type="ARBA" id="ARBA00023172"/>
    </source>
</evidence>
<dbReference type="EMBL" id="CARXXK010000004">
    <property type="protein sequence ID" value="CAI6365868.1"/>
    <property type="molecule type" value="Genomic_DNA"/>
</dbReference>
<evidence type="ECO:0000256" key="8">
    <source>
        <dbReference type="ARBA" id="ARBA00022918"/>
    </source>
</evidence>
<dbReference type="GO" id="GO:0006508">
    <property type="term" value="P:proteolysis"/>
    <property type="evidence" value="ECO:0007669"/>
    <property type="project" value="UniProtKB-KW"/>
</dbReference>